<protein>
    <recommendedName>
        <fullName evidence="5">Oxygen sensor histidine kinase NreB</fullName>
        <ecNumber evidence="4">2.7.13.3</ecNumber>
    </recommendedName>
    <alternativeName>
        <fullName evidence="15">Nitrogen regulation protein B</fullName>
    </alternativeName>
</protein>
<dbReference type="InterPro" id="IPR017205">
    <property type="entry name" value="Sig_transdc_His_kinase_ChrS"/>
</dbReference>
<feature type="region of interest" description="Disordered" evidence="17">
    <location>
        <begin position="385"/>
        <end position="420"/>
    </location>
</feature>
<dbReference type="PANTHER" id="PTHR24421:SF62">
    <property type="entry name" value="SENSORY TRANSDUCTION HISTIDINE KINASE"/>
    <property type="match status" value="1"/>
</dbReference>
<dbReference type="PANTHER" id="PTHR24421">
    <property type="entry name" value="NITRATE/NITRITE SENSOR PROTEIN NARX-RELATED"/>
    <property type="match status" value="1"/>
</dbReference>
<keyword evidence="21" id="KW-1185">Reference proteome</keyword>
<comment type="function">
    <text evidence="14">Member of the two-component regulatory system NreB/NreC involved in the control of dissimilatory nitrate/nitrite reduction in response to oxygen. NreB functions as a direct oxygen sensor histidine kinase which is autophosphorylated, in the absence of oxygen, probably at the conserved histidine residue, and transfers its phosphate group probably to a conserved aspartate residue of NreC. NreB/NreC activates the expression of the nitrate (narGHJI) and nitrite (nir) reductase operons, as well as the putative nitrate transporter gene narT.</text>
</comment>
<dbReference type="GO" id="GO:0046872">
    <property type="term" value="F:metal ion binding"/>
    <property type="evidence" value="ECO:0007669"/>
    <property type="project" value="UniProtKB-KW"/>
</dbReference>
<evidence type="ECO:0000259" key="19">
    <source>
        <dbReference type="PROSITE" id="PS50109"/>
    </source>
</evidence>
<keyword evidence="11" id="KW-0408">Iron</keyword>
<dbReference type="AlphaFoldDB" id="A0A9X4RC37"/>
<feature type="transmembrane region" description="Helical" evidence="18">
    <location>
        <begin position="17"/>
        <end position="38"/>
    </location>
</feature>
<keyword evidence="13" id="KW-0411">Iron-sulfur</keyword>
<evidence type="ECO:0000313" key="21">
    <source>
        <dbReference type="Proteomes" id="UP001152755"/>
    </source>
</evidence>
<dbReference type="GO" id="GO:0000155">
    <property type="term" value="F:phosphorelay sensor kinase activity"/>
    <property type="evidence" value="ECO:0007669"/>
    <property type="project" value="InterPro"/>
</dbReference>
<gene>
    <name evidence="20" type="ORF">NVS88_01155</name>
</gene>
<dbReference type="Gene3D" id="1.20.5.1930">
    <property type="match status" value="1"/>
</dbReference>
<evidence type="ECO:0000256" key="4">
    <source>
        <dbReference type="ARBA" id="ARBA00012438"/>
    </source>
</evidence>
<evidence type="ECO:0000256" key="18">
    <source>
        <dbReference type="SAM" id="Phobius"/>
    </source>
</evidence>
<dbReference type="EC" id="2.7.13.3" evidence="4"/>
<comment type="subcellular location">
    <subcellularLocation>
        <location evidence="3">Cytoplasm</location>
    </subcellularLocation>
</comment>
<feature type="domain" description="Histidine kinase" evidence="19">
    <location>
        <begin position="306"/>
        <end position="399"/>
    </location>
</feature>
<keyword evidence="16" id="KW-0175">Coiled coil</keyword>
<dbReference type="InterPro" id="IPR004358">
    <property type="entry name" value="Sig_transdc_His_kin-like_C"/>
</dbReference>
<evidence type="ECO:0000256" key="16">
    <source>
        <dbReference type="SAM" id="Coils"/>
    </source>
</evidence>
<accession>A0A9X4RC37</accession>
<keyword evidence="7" id="KW-0963">Cytoplasm</keyword>
<keyword evidence="8" id="KW-0808">Transferase</keyword>
<dbReference type="GO" id="GO:0051539">
    <property type="term" value="F:4 iron, 4 sulfur cluster binding"/>
    <property type="evidence" value="ECO:0007669"/>
    <property type="project" value="UniProtKB-KW"/>
</dbReference>
<keyword evidence="9" id="KW-0479">Metal-binding</keyword>
<keyword evidence="12" id="KW-0902">Two-component regulatory system</keyword>
<comment type="caution">
    <text evidence="20">The sequence shown here is derived from an EMBL/GenBank/DDBJ whole genome shotgun (WGS) entry which is preliminary data.</text>
</comment>
<evidence type="ECO:0000256" key="17">
    <source>
        <dbReference type="SAM" id="MobiDB-lite"/>
    </source>
</evidence>
<evidence type="ECO:0000256" key="2">
    <source>
        <dbReference type="ARBA" id="ARBA00001966"/>
    </source>
</evidence>
<evidence type="ECO:0000256" key="12">
    <source>
        <dbReference type="ARBA" id="ARBA00023012"/>
    </source>
</evidence>
<evidence type="ECO:0000256" key="13">
    <source>
        <dbReference type="ARBA" id="ARBA00023014"/>
    </source>
</evidence>
<feature type="transmembrane region" description="Helical" evidence="18">
    <location>
        <begin position="77"/>
        <end position="107"/>
    </location>
</feature>
<evidence type="ECO:0000256" key="11">
    <source>
        <dbReference type="ARBA" id="ARBA00023004"/>
    </source>
</evidence>
<dbReference type="EMBL" id="JANRHA010000001">
    <property type="protein sequence ID" value="MDG3013163.1"/>
    <property type="molecule type" value="Genomic_DNA"/>
</dbReference>
<keyword evidence="18" id="KW-1133">Transmembrane helix</keyword>
<dbReference type="InterPro" id="IPR005467">
    <property type="entry name" value="His_kinase_dom"/>
</dbReference>
<evidence type="ECO:0000256" key="9">
    <source>
        <dbReference type="ARBA" id="ARBA00022723"/>
    </source>
</evidence>
<dbReference type="InterPro" id="IPR011712">
    <property type="entry name" value="Sig_transdc_His_kin_sub3_dim/P"/>
</dbReference>
<feature type="coiled-coil region" evidence="16">
    <location>
        <begin position="162"/>
        <end position="189"/>
    </location>
</feature>
<dbReference type="Pfam" id="PF07730">
    <property type="entry name" value="HisKA_3"/>
    <property type="match status" value="1"/>
</dbReference>
<keyword evidence="18" id="KW-0472">Membrane</keyword>
<evidence type="ECO:0000313" key="20">
    <source>
        <dbReference type="EMBL" id="MDG3013163.1"/>
    </source>
</evidence>
<feature type="transmembrane region" description="Helical" evidence="18">
    <location>
        <begin position="138"/>
        <end position="162"/>
    </location>
</feature>
<evidence type="ECO:0000256" key="1">
    <source>
        <dbReference type="ARBA" id="ARBA00000085"/>
    </source>
</evidence>
<dbReference type="InterPro" id="IPR050482">
    <property type="entry name" value="Sensor_HK_TwoCompSys"/>
</dbReference>
<sequence length="420" mass="44927">MQSPIESPERTAEADRYVLIAGHVLFTVLLAIGTIRAVLTTSTEWAPICAAVVTALWYCAGAVWASRQPGALIPRLWLLGLIVLWFGLISLSSEFIWLAFLLAMLIWHLFPPRAALPLVITVTVATVVAFGIHQGQWVIGAILGPTVGIASAVVMTGVYQGLRAQSEERRRLLQELMATQQALAAREREAGMLGERERLAREIHDTVGQSLASVALLLRAALAPAKSDDPQSERDNQLRTALETTLAALAETRQFIRGLDPVAIERNGLTQALGALAQESTELGLPTEFRHDGAVRTLDTSVQVALLRAAQEAMSNARKHARARHATITLTFQGDEISIDIVDDGAGFDPAAVGGIRADGSGYGLTSMRARITERGGELTIESEPGRGTAVRATVPVEPAPIEPAAVEPSSTDERPGVPS</sequence>
<dbReference type="CDD" id="cd16917">
    <property type="entry name" value="HATPase_UhpB-NarQ-NarX-like"/>
    <property type="match status" value="1"/>
</dbReference>
<dbReference type="GO" id="GO:0016020">
    <property type="term" value="C:membrane"/>
    <property type="evidence" value="ECO:0007669"/>
    <property type="project" value="InterPro"/>
</dbReference>
<dbReference type="Gene3D" id="3.30.565.10">
    <property type="entry name" value="Histidine kinase-like ATPase, C-terminal domain"/>
    <property type="match status" value="1"/>
</dbReference>
<keyword evidence="18" id="KW-0812">Transmembrane</keyword>
<name>A0A9X4RC37_9ACTN</name>
<feature type="transmembrane region" description="Helical" evidence="18">
    <location>
        <begin position="114"/>
        <end position="132"/>
    </location>
</feature>
<keyword evidence="10 20" id="KW-0418">Kinase</keyword>
<feature type="transmembrane region" description="Helical" evidence="18">
    <location>
        <begin position="45"/>
        <end position="65"/>
    </location>
</feature>
<dbReference type="InterPro" id="IPR003594">
    <property type="entry name" value="HATPase_dom"/>
</dbReference>
<comment type="cofactor">
    <cofactor evidence="2">
        <name>[4Fe-4S] cluster</name>
        <dbReference type="ChEBI" id="CHEBI:49883"/>
    </cofactor>
</comment>
<evidence type="ECO:0000256" key="14">
    <source>
        <dbReference type="ARBA" id="ARBA00024827"/>
    </source>
</evidence>
<proteinExistence type="predicted"/>
<dbReference type="GO" id="GO:0046983">
    <property type="term" value="F:protein dimerization activity"/>
    <property type="evidence" value="ECO:0007669"/>
    <property type="project" value="InterPro"/>
</dbReference>
<evidence type="ECO:0000256" key="3">
    <source>
        <dbReference type="ARBA" id="ARBA00004496"/>
    </source>
</evidence>
<organism evidence="20 21">
    <name type="scientific">Speluncibacter jeojiensis</name>
    <dbReference type="NCBI Taxonomy" id="2710754"/>
    <lineage>
        <taxon>Bacteria</taxon>
        <taxon>Bacillati</taxon>
        <taxon>Actinomycetota</taxon>
        <taxon>Actinomycetes</taxon>
        <taxon>Mycobacteriales</taxon>
        <taxon>Speluncibacteraceae</taxon>
        <taxon>Speluncibacter</taxon>
    </lineage>
</organism>
<evidence type="ECO:0000256" key="5">
    <source>
        <dbReference type="ARBA" id="ARBA00017322"/>
    </source>
</evidence>
<evidence type="ECO:0000256" key="15">
    <source>
        <dbReference type="ARBA" id="ARBA00030800"/>
    </source>
</evidence>
<dbReference type="PIRSF" id="PIRSF037434">
    <property type="entry name" value="STHK_ChrS"/>
    <property type="match status" value="1"/>
</dbReference>
<dbReference type="InterPro" id="IPR036890">
    <property type="entry name" value="HATPase_C_sf"/>
</dbReference>
<dbReference type="Proteomes" id="UP001152755">
    <property type="component" value="Unassembled WGS sequence"/>
</dbReference>
<evidence type="ECO:0000256" key="6">
    <source>
        <dbReference type="ARBA" id="ARBA00022485"/>
    </source>
</evidence>
<dbReference type="SUPFAM" id="SSF55874">
    <property type="entry name" value="ATPase domain of HSP90 chaperone/DNA topoisomerase II/histidine kinase"/>
    <property type="match status" value="1"/>
</dbReference>
<keyword evidence="6" id="KW-0004">4Fe-4S</keyword>
<reference evidence="20" key="1">
    <citation type="submission" date="2022-08" db="EMBL/GenBank/DDBJ databases">
        <title>Genome analysis of Corynebacteriales strain.</title>
        <authorList>
            <person name="Lee S.D."/>
        </authorList>
    </citation>
    <scope>NUCLEOTIDE SEQUENCE</scope>
    <source>
        <strain evidence="20">D3-21</strain>
    </source>
</reference>
<evidence type="ECO:0000256" key="10">
    <source>
        <dbReference type="ARBA" id="ARBA00022777"/>
    </source>
</evidence>
<dbReference type="RefSeq" id="WP_332518952.1">
    <property type="nucleotide sequence ID" value="NZ_JANRHA010000001.1"/>
</dbReference>
<evidence type="ECO:0000256" key="7">
    <source>
        <dbReference type="ARBA" id="ARBA00022490"/>
    </source>
</evidence>
<dbReference type="SMART" id="SM00387">
    <property type="entry name" value="HATPase_c"/>
    <property type="match status" value="1"/>
</dbReference>
<dbReference type="Pfam" id="PF02518">
    <property type="entry name" value="HATPase_c"/>
    <property type="match status" value="1"/>
</dbReference>
<evidence type="ECO:0000256" key="8">
    <source>
        <dbReference type="ARBA" id="ARBA00022679"/>
    </source>
</evidence>
<dbReference type="PROSITE" id="PS50109">
    <property type="entry name" value="HIS_KIN"/>
    <property type="match status" value="1"/>
</dbReference>
<comment type="catalytic activity">
    <reaction evidence="1">
        <text>ATP + protein L-histidine = ADP + protein N-phospho-L-histidine.</text>
        <dbReference type="EC" id="2.7.13.3"/>
    </reaction>
</comment>
<dbReference type="GO" id="GO:0005737">
    <property type="term" value="C:cytoplasm"/>
    <property type="evidence" value="ECO:0007669"/>
    <property type="project" value="UniProtKB-SubCell"/>
</dbReference>
<dbReference type="PRINTS" id="PR00344">
    <property type="entry name" value="BCTRLSENSOR"/>
</dbReference>